<dbReference type="InterPro" id="IPR052402">
    <property type="entry name" value="ADCK_kinase"/>
</dbReference>
<sequence>MFKLFRVRSCRNNFIIRRSSLRCNRLYSSQFFKQPFNQSKHIKPKNIKLVTLGVLTIFSSFYTWNNTSSSIISNDRIINSNANTLTVDPTADTYEMGLFLKSQQEKQEQKDQERVRVLQNSRNRIHRLILRLGYVVYDDIWVPITITVRFLEITICLLPIIITSPIYIFLSNNSNNNQTWWFQMIKIVLSSLGPSFIKLGQWAASRTDLFPTEFCQILGTLHSKGKPHSFKYTQNELRRLFNVESLDDVFEVINEKPVGVGAIAQVYIVKFNDSYIKYTNGKQWFALKILHPHVIDTIAKDLKIMKLGASIINSIPTMEWLSLPDEVNQFSILMNLQLDLRIESLNLKKFRENFKNNPMVTFPEPLLQFSNRNILFEENIIGLSMETFLEAKDSISNASLCKKVSDPFVDAFLKMLILDDFVHSDLHPGNIMIKFIKGGQFQSKKQIADEDNNEIIRKLKESYTSDKDQFVKLLKSTLNNYTPKICFIDVGLVTELNDLDRVNFIDLFKALVKFDGYRAGELMIERSRTPETAINNEQFAKKVEKLVSTIKNQTFTLGTVSVGALLDQMLSMVRVHHVRMEADFVSVVVAILLLEGVGRQLDPNLDLFDSSVPILREYAITRENTSLLKGTNTLAMVALWLGLELRQWMNLSVQQIEFLIKTDLLCPNY</sequence>
<dbReference type="SUPFAM" id="SSF56112">
    <property type="entry name" value="Protein kinase-like (PK-like)"/>
    <property type="match status" value="1"/>
</dbReference>
<comment type="caution">
    <text evidence="3">The sequence shown here is derived from an EMBL/GenBank/DDBJ whole genome shotgun (WGS) entry which is preliminary data.</text>
</comment>
<reference evidence="3 4" key="1">
    <citation type="submission" date="2020-11" db="EMBL/GenBank/DDBJ databases">
        <title>Kefir isolates.</title>
        <authorList>
            <person name="Marcisauskas S."/>
            <person name="Kim Y."/>
            <person name="Blasche S."/>
        </authorList>
    </citation>
    <scope>NUCLEOTIDE SEQUENCE [LARGE SCALE GENOMIC DNA]</scope>
    <source>
        <strain evidence="3 4">OG2</strain>
    </source>
</reference>
<organism evidence="3 4">
    <name type="scientific">Maudiozyma exigua</name>
    <name type="common">Yeast</name>
    <name type="synonym">Kazachstania exigua</name>
    <dbReference type="NCBI Taxonomy" id="34358"/>
    <lineage>
        <taxon>Eukaryota</taxon>
        <taxon>Fungi</taxon>
        <taxon>Dikarya</taxon>
        <taxon>Ascomycota</taxon>
        <taxon>Saccharomycotina</taxon>
        <taxon>Saccharomycetes</taxon>
        <taxon>Saccharomycetales</taxon>
        <taxon>Saccharomycetaceae</taxon>
        <taxon>Maudiozyma</taxon>
    </lineage>
</organism>
<dbReference type="EMBL" id="PUHR01000037">
    <property type="protein sequence ID" value="KAG0669613.1"/>
    <property type="molecule type" value="Genomic_DNA"/>
</dbReference>
<evidence type="ECO:0000259" key="2">
    <source>
        <dbReference type="Pfam" id="PF03109"/>
    </source>
</evidence>
<dbReference type="GO" id="GO:0005739">
    <property type="term" value="C:mitochondrion"/>
    <property type="evidence" value="ECO:0007669"/>
    <property type="project" value="TreeGrafter"/>
</dbReference>
<dbReference type="InterPro" id="IPR004147">
    <property type="entry name" value="ABC1_dom"/>
</dbReference>
<proteinExistence type="inferred from homology"/>
<evidence type="ECO:0000256" key="1">
    <source>
        <dbReference type="ARBA" id="ARBA00009670"/>
    </source>
</evidence>
<dbReference type="InterPro" id="IPR044095">
    <property type="entry name" value="ADCK2_dom"/>
</dbReference>
<comment type="similarity">
    <text evidence="1">Belongs to the protein kinase superfamily. ADCK protein kinase family.</text>
</comment>
<keyword evidence="4" id="KW-1185">Reference proteome</keyword>
<name>A0A9P6WBX6_MAUEX</name>
<dbReference type="PANTHER" id="PTHR45890:SF1">
    <property type="entry name" value="AARF DOMAIN CONTAINING KINASE 2"/>
    <property type="match status" value="1"/>
</dbReference>
<feature type="domain" description="ABC1 atypical kinase-like" evidence="2">
    <location>
        <begin position="244"/>
        <end position="518"/>
    </location>
</feature>
<evidence type="ECO:0000313" key="4">
    <source>
        <dbReference type="Proteomes" id="UP000750334"/>
    </source>
</evidence>
<dbReference type="Proteomes" id="UP000750334">
    <property type="component" value="Unassembled WGS sequence"/>
</dbReference>
<dbReference type="Pfam" id="PF03109">
    <property type="entry name" value="ABC1"/>
    <property type="match status" value="1"/>
</dbReference>
<dbReference type="PANTHER" id="PTHR45890">
    <property type="entry name" value="AARF DOMAIN CONTAINING KINASE 2 (PREDICTED)"/>
    <property type="match status" value="1"/>
</dbReference>
<dbReference type="CDD" id="cd13971">
    <property type="entry name" value="ADCK2-like"/>
    <property type="match status" value="1"/>
</dbReference>
<evidence type="ECO:0000313" key="3">
    <source>
        <dbReference type="EMBL" id="KAG0669613.1"/>
    </source>
</evidence>
<dbReference type="InterPro" id="IPR011009">
    <property type="entry name" value="Kinase-like_dom_sf"/>
</dbReference>
<accession>A0A9P6WBX6</accession>
<dbReference type="AlphaFoldDB" id="A0A9P6WBX6"/>
<dbReference type="OrthoDB" id="1290869at2759"/>
<gene>
    <name evidence="3" type="ORF">C6P45_003518</name>
</gene>
<protein>
    <recommendedName>
        <fullName evidence="2">ABC1 atypical kinase-like domain-containing protein</fullName>
    </recommendedName>
</protein>